<keyword evidence="3" id="KW-1185">Reference proteome</keyword>
<evidence type="ECO:0000256" key="1">
    <source>
        <dbReference type="SAM" id="MobiDB-lite"/>
    </source>
</evidence>
<dbReference type="PANTHER" id="PTHR35986:SF1">
    <property type="entry name" value="OS10G0430800 PROTEIN"/>
    <property type="match status" value="1"/>
</dbReference>
<protein>
    <submittedName>
        <fullName evidence="2">Uncharacterized protein</fullName>
    </submittedName>
</protein>
<sequence>MAESLIDLEQVLRIRSKQEKLTSQEANFLMAWKGNTLQQLTVGACAGGALAWSVTGNLNRMLRINLAGGAAALTAAWRFKRSVNSCIEQILSMDGSRMQRELANIILKRYPNHPVTTKLISKRFYCENVFDDSASDIPKLRWRFRNTFVESPPHPQTTDNHESHVDDDDDAKIGPELKPVPMNSGFVAMENPFDCVFGLPPSVEEIRRPVTAKSPRKHNNRKQRRSQRRHHAHHQDDYSSIIIKASALKWLHGSCHIAHRPNSRSFPHLQIEVLGVDGLAMQML</sequence>
<feature type="region of interest" description="Disordered" evidence="1">
    <location>
        <begin position="149"/>
        <end position="177"/>
    </location>
</feature>
<reference evidence="2" key="2">
    <citation type="submission" date="2020-06" db="EMBL/GenBank/DDBJ databases">
        <title>Helianthus annuus Genome sequencing and assembly Release 2.</title>
        <authorList>
            <person name="Gouzy J."/>
            <person name="Langlade N."/>
            <person name="Munos S."/>
        </authorList>
    </citation>
    <scope>NUCLEOTIDE SEQUENCE</scope>
    <source>
        <tissue evidence="2">Leaves</tissue>
    </source>
</reference>
<feature type="compositionally biased region" description="Basic residues" evidence="1">
    <location>
        <begin position="214"/>
        <end position="233"/>
    </location>
</feature>
<proteinExistence type="predicted"/>
<dbReference type="Proteomes" id="UP000215914">
    <property type="component" value="Unassembled WGS sequence"/>
</dbReference>
<comment type="caution">
    <text evidence="2">The sequence shown here is derived from an EMBL/GenBank/DDBJ whole genome shotgun (WGS) entry which is preliminary data.</text>
</comment>
<feature type="region of interest" description="Disordered" evidence="1">
    <location>
        <begin position="207"/>
        <end position="237"/>
    </location>
</feature>
<name>A0A9K3NVF8_HELAN</name>
<dbReference type="Gramene" id="mRNA:HanXRQr2_Chr03g0099581">
    <property type="protein sequence ID" value="mRNA:HanXRQr2_Chr03g0099581"/>
    <property type="gene ID" value="HanXRQr2_Chr03g0099581"/>
</dbReference>
<accession>A0A9K3NVF8</accession>
<evidence type="ECO:0000313" key="2">
    <source>
        <dbReference type="EMBL" id="KAF5813530.1"/>
    </source>
</evidence>
<dbReference type="EMBL" id="MNCJ02000318">
    <property type="protein sequence ID" value="KAF5813530.1"/>
    <property type="molecule type" value="Genomic_DNA"/>
</dbReference>
<dbReference type="AlphaFoldDB" id="A0A9K3NVF8"/>
<organism evidence="2 3">
    <name type="scientific">Helianthus annuus</name>
    <name type="common">Common sunflower</name>
    <dbReference type="NCBI Taxonomy" id="4232"/>
    <lineage>
        <taxon>Eukaryota</taxon>
        <taxon>Viridiplantae</taxon>
        <taxon>Streptophyta</taxon>
        <taxon>Embryophyta</taxon>
        <taxon>Tracheophyta</taxon>
        <taxon>Spermatophyta</taxon>
        <taxon>Magnoliopsida</taxon>
        <taxon>eudicotyledons</taxon>
        <taxon>Gunneridae</taxon>
        <taxon>Pentapetalae</taxon>
        <taxon>asterids</taxon>
        <taxon>campanulids</taxon>
        <taxon>Asterales</taxon>
        <taxon>Asteraceae</taxon>
        <taxon>Asteroideae</taxon>
        <taxon>Heliantheae alliance</taxon>
        <taxon>Heliantheae</taxon>
        <taxon>Helianthus</taxon>
    </lineage>
</organism>
<gene>
    <name evidence="2" type="ORF">HanXRQr2_Chr03g0099581</name>
</gene>
<reference evidence="2" key="1">
    <citation type="journal article" date="2017" name="Nature">
        <title>The sunflower genome provides insights into oil metabolism, flowering and Asterid evolution.</title>
        <authorList>
            <person name="Badouin H."/>
            <person name="Gouzy J."/>
            <person name="Grassa C.J."/>
            <person name="Murat F."/>
            <person name="Staton S.E."/>
            <person name="Cottret L."/>
            <person name="Lelandais-Briere C."/>
            <person name="Owens G.L."/>
            <person name="Carrere S."/>
            <person name="Mayjonade B."/>
            <person name="Legrand L."/>
            <person name="Gill N."/>
            <person name="Kane N.C."/>
            <person name="Bowers J.E."/>
            <person name="Hubner S."/>
            <person name="Bellec A."/>
            <person name="Berard A."/>
            <person name="Berges H."/>
            <person name="Blanchet N."/>
            <person name="Boniface M.C."/>
            <person name="Brunel D."/>
            <person name="Catrice O."/>
            <person name="Chaidir N."/>
            <person name="Claudel C."/>
            <person name="Donnadieu C."/>
            <person name="Faraut T."/>
            <person name="Fievet G."/>
            <person name="Helmstetter N."/>
            <person name="King M."/>
            <person name="Knapp S.J."/>
            <person name="Lai Z."/>
            <person name="Le Paslier M.C."/>
            <person name="Lippi Y."/>
            <person name="Lorenzon L."/>
            <person name="Mandel J.R."/>
            <person name="Marage G."/>
            <person name="Marchand G."/>
            <person name="Marquand E."/>
            <person name="Bret-Mestries E."/>
            <person name="Morien E."/>
            <person name="Nambeesan S."/>
            <person name="Nguyen T."/>
            <person name="Pegot-Espagnet P."/>
            <person name="Pouilly N."/>
            <person name="Raftis F."/>
            <person name="Sallet E."/>
            <person name="Schiex T."/>
            <person name="Thomas J."/>
            <person name="Vandecasteele C."/>
            <person name="Vares D."/>
            <person name="Vear F."/>
            <person name="Vautrin S."/>
            <person name="Crespi M."/>
            <person name="Mangin B."/>
            <person name="Burke J.M."/>
            <person name="Salse J."/>
            <person name="Munos S."/>
            <person name="Vincourt P."/>
            <person name="Rieseberg L.H."/>
            <person name="Langlade N.B."/>
        </authorList>
    </citation>
    <scope>NUCLEOTIDE SEQUENCE</scope>
    <source>
        <tissue evidence="2">Leaves</tissue>
    </source>
</reference>
<dbReference type="PANTHER" id="PTHR35986">
    <property type="entry name" value="EXPRESSED PROTEIN"/>
    <property type="match status" value="1"/>
</dbReference>
<evidence type="ECO:0000313" key="3">
    <source>
        <dbReference type="Proteomes" id="UP000215914"/>
    </source>
</evidence>